<dbReference type="EMBL" id="JADIJS010000004">
    <property type="protein sequence ID" value="MBO1041462.1"/>
    <property type="molecule type" value="Genomic_DNA"/>
</dbReference>
<proteinExistence type="predicted"/>
<dbReference type="PANTHER" id="PTHR43179">
    <property type="entry name" value="RHAMNOSYLTRANSFERASE WBBL"/>
    <property type="match status" value="1"/>
</dbReference>
<dbReference type="SUPFAM" id="SSF53448">
    <property type="entry name" value="Nucleotide-diphospho-sugar transferases"/>
    <property type="match status" value="1"/>
</dbReference>
<protein>
    <submittedName>
        <fullName evidence="1">Glycosyltransferase</fullName>
    </submittedName>
</protein>
<dbReference type="RefSeq" id="WP_207489766.1">
    <property type="nucleotide sequence ID" value="NZ_JADIJS010000004.1"/>
</dbReference>
<keyword evidence="2" id="KW-1185">Reference proteome</keyword>
<gene>
    <name evidence="1" type="ORF">IPV26_17495</name>
</gene>
<comment type="caution">
    <text evidence="1">The sequence shown here is derived from an EMBL/GenBank/DDBJ whole genome shotgun (WGS) entry which is preliminary data.</text>
</comment>
<organism evidence="1 2">
    <name type="scientific">Brucella pituitosa</name>
    <dbReference type="NCBI Taxonomy" id="571256"/>
    <lineage>
        <taxon>Bacteria</taxon>
        <taxon>Pseudomonadati</taxon>
        <taxon>Pseudomonadota</taxon>
        <taxon>Alphaproteobacteria</taxon>
        <taxon>Hyphomicrobiales</taxon>
        <taxon>Brucellaceae</taxon>
        <taxon>Brucella/Ochrobactrum group</taxon>
        <taxon>Brucella</taxon>
    </lineage>
</organism>
<evidence type="ECO:0000313" key="2">
    <source>
        <dbReference type="Proteomes" id="UP000718278"/>
    </source>
</evidence>
<dbReference type="PANTHER" id="PTHR43179:SF10">
    <property type="entry name" value="GLYCOSYL TRANSFERASE"/>
    <property type="match status" value="1"/>
</dbReference>
<dbReference type="Gene3D" id="3.90.550.10">
    <property type="entry name" value="Spore Coat Polysaccharide Biosynthesis Protein SpsA, Chain A"/>
    <property type="match status" value="1"/>
</dbReference>
<evidence type="ECO:0000313" key="1">
    <source>
        <dbReference type="EMBL" id="MBO1041462.1"/>
    </source>
</evidence>
<dbReference type="Proteomes" id="UP000718278">
    <property type="component" value="Unassembled WGS sequence"/>
</dbReference>
<sequence>MSDCVSNVGQKQLLTISIVTFNPDFAQLRKTLSSLSTALGQLQTDSVCITIIDNSIKDSISAFIESNFEHLPIRVVHGQGNIGFGRAHNLTLDDMGEFHLILNPDIELHPEALINACAFMEANPRCGLLTPHSQWPNGDRQYLCKRYPAVFDLLLRGFAPKALRSFFKKRLAHYEMQAETQEEIYWNPLIISGCFMFFRSHVLKQTNGFDEAYFLYFEDFDLSLRVHDFADIAYVPNISIIHAGGHAAKKGMWHINTFVRSSMLFYRNHGLKII</sequence>
<accession>A0ABS3K4U2</accession>
<name>A0ABS3K4U2_9HYPH</name>
<reference evidence="1 2" key="1">
    <citation type="submission" date="2020-10" db="EMBL/GenBank/DDBJ databases">
        <title>Genomic characterization of underground lake bacteria from Wind Cave National Park: Insight into the archetypical LuxI/LuxR and identification of LuxR solos.</title>
        <authorList>
            <person name="Wengert P.C."/>
            <person name="Savka M.A."/>
        </authorList>
    </citation>
    <scope>NUCLEOTIDE SEQUENCE [LARGE SCALE GENOMIC DNA]</scope>
    <source>
        <strain evidence="1 2">SD316</strain>
    </source>
</reference>
<dbReference type="InterPro" id="IPR029044">
    <property type="entry name" value="Nucleotide-diphossugar_trans"/>
</dbReference>